<dbReference type="Gene3D" id="3.40.50.12370">
    <property type="match status" value="1"/>
</dbReference>
<reference evidence="3 4" key="1">
    <citation type="submission" date="2019-08" db="EMBL/GenBank/DDBJ databases">
        <title>Hyperibacter terrae gen. nov., sp. nov. and Hyperibacter viscosus sp. nov., two new members in the family Rhodospirillaceae isolated from the rhizosphere of Hypericum perforatum.</title>
        <authorList>
            <person name="Noviana Z."/>
        </authorList>
    </citation>
    <scope>NUCLEOTIDE SEQUENCE [LARGE SCALE GENOMIC DNA]</scope>
    <source>
        <strain evidence="3 4">R5959</strain>
    </source>
</reference>
<evidence type="ECO:0000313" key="4">
    <source>
        <dbReference type="Proteomes" id="UP000325797"/>
    </source>
</evidence>
<gene>
    <name evidence="3" type="ORF">FRZ61_37630</name>
</gene>
<dbReference type="Proteomes" id="UP000325797">
    <property type="component" value="Chromosome"/>
</dbReference>
<dbReference type="PANTHER" id="PTHR46268:SF15">
    <property type="entry name" value="UNIVERSAL STRESS PROTEIN HP_0031"/>
    <property type="match status" value="1"/>
</dbReference>
<dbReference type="EMBL" id="CP042582">
    <property type="protein sequence ID" value="QEX23824.1"/>
    <property type="molecule type" value="Genomic_DNA"/>
</dbReference>
<evidence type="ECO:0000259" key="2">
    <source>
        <dbReference type="Pfam" id="PF00582"/>
    </source>
</evidence>
<dbReference type="KEGG" id="hadh:FRZ61_37630"/>
<evidence type="ECO:0000313" key="3">
    <source>
        <dbReference type="EMBL" id="QEX23824.1"/>
    </source>
</evidence>
<organism evidence="3 4">
    <name type="scientific">Hypericibacter adhaerens</name>
    <dbReference type="NCBI Taxonomy" id="2602016"/>
    <lineage>
        <taxon>Bacteria</taxon>
        <taxon>Pseudomonadati</taxon>
        <taxon>Pseudomonadota</taxon>
        <taxon>Alphaproteobacteria</taxon>
        <taxon>Rhodospirillales</taxon>
        <taxon>Dongiaceae</taxon>
        <taxon>Hypericibacter</taxon>
    </lineage>
</organism>
<keyword evidence="4" id="KW-1185">Reference proteome</keyword>
<dbReference type="SUPFAM" id="SSF52402">
    <property type="entry name" value="Adenine nucleotide alpha hydrolases-like"/>
    <property type="match status" value="2"/>
</dbReference>
<proteinExistence type="inferred from homology"/>
<dbReference type="InterPro" id="IPR006016">
    <property type="entry name" value="UspA"/>
</dbReference>
<protein>
    <recommendedName>
        <fullName evidence="2">UspA domain-containing protein</fullName>
    </recommendedName>
</protein>
<comment type="similarity">
    <text evidence="1">Belongs to the universal stress protein A family.</text>
</comment>
<dbReference type="InterPro" id="IPR006015">
    <property type="entry name" value="Universal_stress_UspA"/>
</dbReference>
<feature type="domain" description="UspA" evidence="2">
    <location>
        <begin position="158"/>
        <end position="275"/>
    </location>
</feature>
<evidence type="ECO:0000256" key="1">
    <source>
        <dbReference type="ARBA" id="ARBA00008791"/>
    </source>
</evidence>
<dbReference type="RefSeq" id="WP_191909099.1">
    <property type="nucleotide sequence ID" value="NZ_CP042582.1"/>
</dbReference>
<name>A0A5J6N3A4_9PROT</name>
<dbReference type="AlphaFoldDB" id="A0A5J6N3A4"/>
<accession>A0A5J6N3A4</accession>
<dbReference type="Pfam" id="PF00582">
    <property type="entry name" value="Usp"/>
    <property type="match status" value="1"/>
</dbReference>
<dbReference type="PANTHER" id="PTHR46268">
    <property type="entry name" value="STRESS RESPONSE PROTEIN NHAX"/>
    <property type="match status" value="1"/>
</dbReference>
<dbReference type="CDD" id="cd00293">
    <property type="entry name" value="USP-like"/>
    <property type="match status" value="1"/>
</dbReference>
<sequence>MTNIATILALADGGQSSDSVLKTALGVARRFEAHLEVLHLRADPSTLVPIVGEGMSGALVEQMIESMTQAVETRAKRAREAYDRLSAEAPGITTWREVVGPGPDNIAAAGRLTDLIVMARPSGEDSLTQTALLDAAIFDTGHPVLMVPAGYSGATGDNIVIGWNGTAQSARAVAVALPFLRQAKQVTVLTVGDEDKPAPAAAVGAYLSRHKINAQVVRLELGGGPIGRALLDRIASLSADMVVMGGYGHSRLKEMILGGTTRYVLANAALPVLMAH</sequence>
<dbReference type="PRINTS" id="PR01438">
    <property type="entry name" value="UNVRSLSTRESS"/>
</dbReference>